<evidence type="ECO:0000313" key="1">
    <source>
        <dbReference type="EMBL" id="VEG60493.1"/>
    </source>
</evidence>
<reference evidence="1 2" key="1">
    <citation type="submission" date="2018-12" db="EMBL/GenBank/DDBJ databases">
        <authorList>
            <consortium name="Pathogen Informatics"/>
        </authorList>
    </citation>
    <scope>NUCLEOTIDE SEQUENCE [LARGE SCALE GENOMIC DNA]</scope>
    <source>
        <strain evidence="1 2">NCTC11951</strain>
    </source>
</reference>
<protein>
    <submittedName>
        <fullName evidence="1">Uncharacterized protein</fullName>
    </submittedName>
</protein>
<dbReference type="Proteomes" id="UP000275504">
    <property type="component" value="Chromosome"/>
</dbReference>
<dbReference type="EMBL" id="LR134359">
    <property type="protein sequence ID" value="VEG60493.1"/>
    <property type="molecule type" value="Genomic_DNA"/>
</dbReference>
<name>A0A448J6Z5_CAMJU</name>
<evidence type="ECO:0000313" key="2">
    <source>
        <dbReference type="Proteomes" id="UP000275504"/>
    </source>
</evidence>
<sequence length="62" mass="7492">MKNEMTKTQAFIEGFIAKPIKNEYFNLWDLNAIIRKKQAKLYNENIKFREKQIEKITKTKNV</sequence>
<accession>A0A448J6Z5</accession>
<dbReference type="AlphaFoldDB" id="A0A448J6Z5"/>
<organism evidence="1 2">
    <name type="scientific">Campylobacter jejuni subsp. doylei</name>
    <dbReference type="NCBI Taxonomy" id="32021"/>
    <lineage>
        <taxon>Bacteria</taxon>
        <taxon>Pseudomonadati</taxon>
        <taxon>Campylobacterota</taxon>
        <taxon>Epsilonproteobacteria</taxon>
        <taxon>Campylobacterales</taxon>
        <taxon>Campylobacteraceae</taxon>
        <taxon>Campylobacter</taxon>
    </lineage>
</organism>
<proteinExistence type="predicted"/>
<gene>
    <name evidence="1" type="ORF">NCTC11951_00288</name>
</gene>